<evidence type="ECO:0000256" key="3">
    <source>
        <dbReference type="ARBA" id="ARBA00023163"/>
    </source>
</evidence>
<feature type="domain" description="HTH tetR-type" evidence="5">
    <location>
        <begin position="6"/>
        <end position="66"/>
    </location>
</feature>
<dbReference type="EMBL" id="BAAAPE010000013">
    <property type="protein sequence ID" value="GAA2090439.1"/>
    <property type="molecule type" value="Genomic_DNA"/>
</dbReference>
<evidence type="ECO:0000256" key="4">
    <source>
        <dbReference type="PROSITE-ProRule" id="PRU00335"/>
    </source>
</evidence>
<dbReference type="PANTHER" id="PTHR30055:SF220">
    <property type="entry name" value="TETR-FAMILY REGULATORY PROTEIN"/>
    <property type="match status" value="1"/>
</dbReference>
<dbReference type="InterPro" id="IPR036271">
    <property type="entry name" value="Tet_transcr_reg_TetR-rel_C_sf"/>
</dbReference>
<gene>
    <name evidence="6" type="ORF">GCM10009801_55360</name>
</gene>
<protein>
    <submittedName>
        <fullName evidence="6">TetR/AcrR family transcriptional regulator</fullName>
    </submittedName>
</protein>
<sequence>MPYHHGDLRRALLAAAAEMIERDGPAALSLRELARRAGVSHAAPAHHFKDRTGLLTALAAEGYELLADALEAAGDDLLESGVAYVRFAVERPAHFAVMFQPGLYRADDPLVTAARDRADARLGAALAALPPDGRAGSAEERESAEVAAWSVVHGFAALWIGGALPPELGDDPVAAARAVLSRFSVS</sequence>
<keyword evidence="2 4" id="KW-0238">DNA-binding</keyword>
<dbReference type="InterPro" id="IPR009057">
    <property type="entry name" value="Homeodomain-like_sf"/>
</dbReference>
<reference evidence="7" key="1">
    <citation type="journal article" date="2019" name="Int. J. Syst. Evol. Microbiol.">
        <title>The Global Catalogue of Microorganisms (GCM) 10K type strain sequencing project: providing services to taxonomists for standard genome sequencing and annotation.</title>
        <authorList>
            <consortium name="The Broad Institute Genomics Platform"/>
            <consortium name="The Broad Institute Genome Sequencing Center for Infectious Disease"/>
            <person name="Wu L."/>
            <person name="Ma J."/>
        </authorList>
    </citation>
    <scope>NUCLEOTIDE SEQUENCE [LARGE SCALE GENOMIC DNA]</scope>
    <source>
        <strain evidence="7">JCM 15478</strain>
    </source>
</reference>
<proteinExistence type="predicted"/>
<dbReference type="Proteomes" id="UP001500016">
    <property type="component" value="Unassembled WGS sequence"/>
</dbReference>
<evidence type="ECO:0000313" key="7">
    <source>
        <dbReference type="Proteomes" id="UP001500016"/>
    </source>
</evidence>
<evidence type="ECO:0000313" key="6">
    <source>
        <dbReference type="EMBL" id="GAA2090439.1"/>
    </source>
</evidence>
<evidence type="ECO:0000259" key="5">
    <source>
        <dbReference type="PROSITE" id="PS50977"/>
    </source>
</evidence>
<feature type="DNA-binding region" description="H-T-H motif" evidence="4">
    <location>
        <begin position="29"/>
        <end position="48"/>
    </location>
</feature>
<dbReference type="InterPro" id="IPR025996">
    <property type="entry name" value="MT1864/Rv1816-like_C"/>
</dbReference>
<dbReference type="PROSITE" id="PS50977">
    <property type="entry name" value="HTH_TETR_2"/>
    <property type="match status" value="1"/>
</dbReference>
<comment type="caution">
    <text evidence="6">The sequence shown here is derived from an EMBL/GenBank/DDBJ whole genome shotgun (WGS) entry which is preliminary data.</text>
</comment>
<dbReference type="Pfam" id="PF00440">
    <property type="entry name" value="TetR_N"/>
    <property type="match status" value="1"/>
</dbReference>
<evidence type="ECO:0000256" key="1">
    <source>
        <dbReference type="ARBA" id="ARBA00023015"/>
    </source>
</evidence>
<dbReference type="SUPFAM" id="SSF48498">
    <property type="entry name" value="Tetracyclin repressor-like, C-terminal domain"/>
    <property type="match status" value="1"/>
</dbReference>
<keyword evidence="3" id="KW-0804">Transcription</keyword>
<keyword evidence="7" id="KW-1185">Reference proteome</keyword>
<dbReference type="Gene3D" id="1.10.357.10">
    <property type="entry name" value="Tetracycline Repressor, domain 2"/>
    <property type="match status" value="1"/>
</dbReference>
<dbReference type="SUPFAM" id="SSF46689">
    <property type="entry name" value="Homeodomain-like"/>
    <property type="match status" value="1"/>
</dbReference>
<dbReference type="Pfam" id="PF13305">
    <property type="entry name" value="TetR_C_33"/>
    <property type="match status" value="1"/>
</dbReference>
<accession>A0ABP5I114</accession>
<dbReference type="InterPro" id="IPR050109">
    <property type="entry name" value="HTH-type_TetR-like_transc_reg"/>
</dbReference>
<dbReference type="RefSeq" id="WP_344532009.1">
    <property type="nucleotide sequence ID" value="NZ_BAAAPE010000013.1"/>
</dbReference>
<keyword evidence="1" id="KW-0805">Transcription regulation</keyword>
<dbReference type="InterPro" id="IPR001647">
    <property type="entry name" value="HTH_TetR"/>
</dbReference>
<name>A0ABP5I114_9ACTN</name>
<organism evidence="6 7">
    <name type="scientific">Streptomyces albiaxialis</name>
    <dbReference type="NCBI Taxonomy" id="329523"/>
    <lineage>
        <taxon>Bacteria</taxon>
        <taxon>Bacillati</taxon>
        <taxon>Actinomycetota</taxon>
        <taxon>Actinomycetes</taxon>
        <taxon>Kitasatosporales</taxon>
        <taxon>Streptomycetaceae</taxon>
        <taxon>Streptomyces</taxon>
    </lineage>
</organism>
<evidence type="ECO:0000256" key="2">
    <source>
        <dbReference type="ARBA" id="ARBA00023125"/>
    </source>
</evidence>
<dbReference type="PANTHER" id="PTHR30055">
    <property type="entry name" value="HTH-TYPE TRANSCRIPTIONAL REGULATOR RUTR"/>
    <property type="match status" value="1"/>
</dbReference>